<evidence type="ECO:0000259" key="1">
    <source>
        <dbReference type="Pfam" id="PF20695"/>
    </source>
</evidence>
<proteinExistence type="predicted"/>
<protein>
    <recommendedName>
        <fullName evidence="1">3-octaprenyl-4-hydroxybenzoate carboxy-lyase-like N-terminal domain-containing protein</fullName>
    </recommendedName>
</protein>
<dbReference type="RefSeq" id="WP_126616834.1">
    <property type="nucleotide sequence ID" value="NZ_CP034562.1"/>
</dbReference>
<dbReference type="EMBL" id="CP034562">
    <property type="protein sequence ID" value="AZQ63787.1"/>
    <property type="molecule type" value="Genomic_DNA"/>
</dbReference>
<dbReference type="OrthoDB" id="9809841at2"/>
<name>A0A3Q9FQR0_9BACT</name>
<dbReference type="InterPro" id="IPR049383">
    <property type="entry name" value="UbiD-like_N"/>
</dbReference>
<sequence length="63" mass="7490">MAKLDRSKIPTTYRDYLKTLKEMGELNEIDDEVDWYLEMGAIYRKANETLSPAVFFNKNKRMP</sequence>
<keyword evidence="3" id="KW-1185">Reference proteome</keyword>
<feature type="domain" description="3-octaprenyl-4-hydroxybenzoate carboxy-lyase-like N-terminal" evidence="1">
    <location>
        <begin position="17"/>
        <end position="63"/>
    </location>
</feature>
<dbReference type="KEGG" id="fll:EI427_16610"/>
<dbReference type="Proteomes" id="UP000267268">
    <property type="component" value="Chromosome 1"/>
</dbReference>
<organism evidence="2 3">
    <name type="scientific">Flammeovirga pectinis</name>
    <dbReference type="NCBI Taxonomy" id="2494373"/>
    <lineage>
        <taxon>Bacteria</taxon>
        <taxon>Pseudomonadati</taxon>
        <taxon>Bacteroidota</taxon>
        <taxon>Cytophagia</taxon>
        <taxon>Cytophagales</taxon>
        <taxon>Flammeovirgaceae</taxon>
        <taxon>Flammeovirga</taxon>
    </lineage>
</organism>
<evidence type="ECO:0000313" key="2">
    <source>
        <dbReference type="EMBL" id="AZQ63787.1"/>
    </source>
</evidence>
<dbReference type="Pfam" id="PF20695">
    <property type="entry name" value="UbiD_N"/>
    <property type="match status" value="1"/>
</dbReference>
<reference evidence="2 3" key="1">
    <citation type="submission" date="2018-12" db="EMBL/GenBank/DDBJ databases">
        <title>Flammeovirga pectinis sp. nov., isolated from the gut of the Korean scallop, Patinopecten yessoensis.</title>
        <authorList>
            <person name="Bae J.-W."/>
            <person name="Jeong Y.-S."/>
            <person name="Kang W."/>
        </authorList>
    </citation>
    <scope>NUCLEOTIDE SEQUENCE [LARGE SCALE GENOMIC DNA]</scope>
    <source>
        <strain evidence="2 3">L12M1</strain>
    </source>
</reference>
<evidence type="ECO:0000313" key="3">
    <source>
        <dbReference type="Proteomes" id="UP000267268"/>
    </source>
</evidence>
<gene>
    <name evidence="2" type="ORF">EI427_16610</name>
</gene>
<accession>A0A3Q9FQR0</accession>
<dbReference type="SUPFAM" id="SSF50475">
    <property type="entry name" value="FMN-binding split barrel"/>
    <property type="match status" value="1"/>
</dbReference>
<dbReference type="AlphaFoldDB" id="A0A3Q9FQR0"/>